<keyword evidence="2" id="KW-1185">Reference proteome</keyword>
<evidence type="ECO:0000313" key="1">
    <source>
        <dbReference type="EMBL" id="KAK5954617.1"/>
    </source>
</evidence>
<dbReference type="AlphaFoldDB" id="A0AAN8I4W0"/>
<name>A0AAN8I4W0_9EURO</name>
<gene>
    <name evidence="1" type="ORF">OHC33_004339</name>
</gene>
<organism evidence="1 2">
    <name type="scientific">Knufia fluminis</name>
    <dbReference type="NCBI Taxonomy" id="191047"/>
    <lineage>
        <taxon>Eukaryota</taxon>
        <taxon>Fungi</taxon>
        <taxon>Dikarya</taxon>
        <taxon>Ascomycota</taxon>
        <taxon>Pezizomycotina</taxon>
        <taxon>Eurotiomycetes</taxon>
        <taxon>Chaetothyriomycetidae</taxon>
        <taxon>Chaetothyriales</taxon>
        <taxon>Trichomeriaceae</taxon>
        <taxon>Knufia</taxon>
    </lineage>
</organism>
<reference evidence="1 2" key="1">
    <citation type="submission" date="2022-12" db="EMBL/GenBank/DDBJ databases">
        <title>Genomic features and morphological characterization of a novel Knufia sp. strain isolated from spacecraft assembly facility.</title>
        <authorList>
            <person name="Teixeira M."/>
            <person name="Chander A.M."/>
            <person name="Stajich J.E."/>
            <person name="Venkateswaran K."/>
        </authorList>
    </citation>
    <scope>NUCLEOTIDE SEQUENCE [LARGE SCALE GENOMIC DNA]</scope>
    <source>
        <strain evidence="1 2">FJI-L2-BK-P2</strain>
    </source>
</reference>
<evidence type="ECO:0000313" key="2">
    <source>
        <dbReference type="Proteomes" id="UP001316803"/>
    </source>
</evidence>
<protein>
    <submittedName>
        <fullName evidence="1">Uncharacterized protein</fullName>
    </submittedName>
</protein>
<dbReference type="Proteomes" id="UP001316803">
    <property type="component" value="Unassembled WGS sequence"/>
</dbReference>
<comment type="caution">
    <text evidence="1">The sequence shown here is derived from an EMBL/GenBank/DDBJ whole genome shotgun (WGS) entry which is preliminary data.</text>
</comment>
<sequence length="81" mass="8993">MQLALQHGYSAWWQTEGVVEILQEAYKKALPSQGNARGLRKIQETLGLPGGPISDDEDARSTGAYGMWYQIKDVLNRSADI</sequence>
<proteinExistence type="predicted"/>
<accession>A0AAN8I4W0</accession>
<dbReference type="EMBL" id="JAKLMC020000008">
    <property type="protein sequence ID" value="KAK5954617.1"/>
    <property type="molecule type" value="Genomic_DNA"/>
</dbReference>